<evidence type="ECO:0000313" key="1">
    <source>
        <dbReference type="EnsemblProtists" id="EOD08608"/>
    </source>
</evidence>
<dbReference type="EnsemblProtists" id="EOD08608">
    <property type="protein sequence ID" value="EOD08608"/>
    <property type="gene ID" value="EMIHUDRAFT_217342"/>
</dbReference>
<sequence length="278" mass="28510">METNSRLIGGRLGRSSDIAGQPTAADISLAQQMASAHVLLGPCAMWLFPCCWPQACVCTPITAVLAYWQCNTHLKTLCIRENSGTQCNAKGCLTFPSSASITHGEWSTARAGGYHTYLCPAAGAFGGDPTAGPCDSCLPSGWRAAGVALDVGAVPFAHLGGSKRRPNTVAFILTAGMQATQALERILDDVAKALERCPPVCQPQMAVTVPAGVGPGDAFVVIGPSGEQIMVSCPHESKAGEEILVMVPNASAAVAPTPAVMVTAAPIVVEGEAVTPVG</sequence>
<dbReference type="HOGENOM" id="CLU_1002662_0_0_1"/>
<dbReference type="GeneID" id="17254738"/>
<keyword evidence="2" id="KW-1185">Reference proteome</keyword>
<evidence type="ECO:0000313" key="2">
    <source>
        <dbReference type="Proteomes" id="UP000013827"/>
    </source>
</evidence>
<name>A0A0D3IBH3_EMIH1</name>
<organism evidence="1 2">
    <name type="scientific">Emiliania huxleyi (strain CCMP1516)</name>
    <dbReference type="NCBI Taxonomy" id="280463"/>
    <lineage>
        <taxon>Eukaryota</taxon>
        <taxon>Haptista</taxon>
        <taxon>Haptophyta</taxon>
        <taxon>Prymnesiophyceae</taxon>
        <taxon>Isochrysidales</taxon>
        <taxon>Noelaerhabdaceae</taxon>
        <taxon>Emiliania</taxon>
    </lineage>
</organism>
<dbReference type="KEGG" id="ehx:EMIHUDRAFT_217342"/>
<dbReference type="AlphaFoldDB" id="A0A0D3IBH3"/>
<protein>
    <submittedName>
        <fullName evidence="1">Uncharacterized protein</fullName>
    </submittedName>
</protein>
<dbReference type="RefSeq" id="XP_005761037.1">
    <property type="nucleotide sequence ID" value="XM_005760980.1"/>
</dbReference>
<accession>A0A0D3IBH3</accession>
<reference evidence="2" key="1">
    <citation type="journal article" date="2013" name="Nature">
        <title>Pan genome of the phytoplankton Emiliania underpins its global distribution.</title>
        <authorList>
            <person name="Read B.A."/>
            <person name="Kegel J."/>
            <person name="Klute M.J."/>
            <person name="Kuo A."/>
            <person name="Lefebvre S.C."/>
            <person name="Maumus F."/>
            <person name="Mayer C."/>
            <person name="Miller J."/>
            <person name="Monier A."/>
            <person name="Salamov A."/>
            <person name="Young J."/>
            <person name="Aguilar M."/>
            <person name="Claverie J.M."/>
            <person name="Frickenhaus S."/>
            <person name="Gonzalez K."/>
            <person name="Herman E.K."/>
            <person name="Lin Y.C."/>
            <person name="Napier J."/>
            <person name="Ogata H."/>
            <person name="Sarno A.F."/>
            <person name="Shmutz J."/>
            <person name="Schroeder D."/>
            <person name="de Vargas C."/>
            <person name="Verret F."/>
            <person name="von Dassow P."/>
            <person name="Valentin K."/>
            <person name="Van de Peer Y."/>
            <person name="Wheeler G."/>
            <person name="Dacks J.B."/>
            <person name="Delwiche C.F."/>
            <person name="Dyhrman S.T."/>
            <person name="Glockner G."/>
            <person name="John U."/>
            <person name="Richards T."/>
            <person name="Worden A.Z."/>
            <person name="Zhang X."/>
            <person name="Grigoriev I.V."/>
            <person name="Allen A.E."/>
            <person name="Bidle K."/>
            <person name="Borodovsky M."/>
            <person name="Bowler C."/>
            <person name="Brownlee C."/>
            <person name="Cock J.M."/>
            <person name="Elias M."/>
            <person name="Gladyshev V.N."/>
            <person name="Groth M."/>
            <person name="Guda C."/>
            <person name="Hadaegh A."/>
            <person name="Iglesias-Rodriguez M.D."/>
            <person name="Jenkins J."/>
            <person name="Jones B.M."/>
            <person name="Lawson T."/>
            <person name="Leese F."/>
            <person name="Lindquist E."/>
            <person name="Lobanov A."/>
            <person name="Lomsadze A."/>
            <person name="Malik S.B."/>
            <person name="Marsh M.E."/>
            <person name="Mackinder L."/>
            <person name="Mock T."/>
            <person name="Mueller-Roeber B."/>
            <person name="Pagarete A."/>
            <person name="Parker M."/>
            <person name="Probert I."/>
            <person name="Quesneville H."/>
            <person name="Raines C."/>
            <person name="Rensing S.A."/>
            <person name="Riano-Pachon D.M."/>
            <person name="Richier S."/>
            <person name="Rokitta S."/>
            <person name="Shiraiwa Y."/>
            <person name="Soanes D.M."/>
            <person name="van der Giezen M."/>
            <person name="Wahlund T.M."/>
            <person name="Williams B."/>
            <person name="Wilson W."/>
            <person name="Wolfe G."/>
            <person name="Wurch L.L."/>
        </authorList>
    </citation>
    <scope>NUCLEOTIDE SEQUENCE</scope>
</reference>
<dbReference type="PaxDb" id="2903-EOD08608"/>
<dbReference type="Proteomes" id="UP000013827">
    <property type="component" value="Unassembled WGS sequence"/>
</dbReference>
<reference evidence="1" key="2">
    <citation type="submission" date="2024-10" db="UniProtKB">
        <authorList>
            <consortium name="EnsemblProtists"/>
        </authorList>
    </citation>
    <scope>IDENTIFICATION</scope>
</reference>
<proteinExistence type="predicted"/>